<dbReference type="STRING" id="37546.A0A1B0GA53"/>
<keyword evidence="12" id="KW-0413">Isomerase</keyword>
<dbReference type="Gene3D" id="3.40.190.10">
    <property type="entry name" value="Periplasmic binding protein-like II"/>
    <property type="match status" value="5"/>
</dbReference>
<feature type="domain" description="Transferrin-like" evidence="19">
    <location>
        <begin position="515"/>
        <end position="851"/>
    </location>
</feature>
<dbReference type="SMART" id="SM00094">
    <property type="entry name" value="TR_FER"/>
    <property type="match status" value="2"/>
</dbReference>
<feature type="region of interest" description="Disordered" evidence="18">
    <location>
        <begin position="1"/>
        <end position="23"/>
    </location>
</feature>
<dbReference type="PANTHER" id="PTHR45955:SF1">
    <property type="entry name" value="PHOSPHOACETYLGLUCOSAMINE MUTASE"/>
    <property type="match status" value="1"/>
</dbReference>
<accession>A0A1B0GA53</accession>
<dbReference type="InterPro" id="IPR016657">
    <property type="entry name" value="PAGM"/>
</dbReference>
<evidence type="ECO:0000256" key="18">
    <source>
        <dbReference type="SAM" id="MobiDB-lite"/>
    </source>
</evidence>
<evidence type="ECO:0000256" key="16">
    <source>
        <dbReference type="ARBA" id="ARBA00032065"/>
    </source>
</evidence>
<protein>
    <recommendedName>
        <fullName evidence="6">phosphoacetylglucosamine mutase</fullName>
        <ecNumber evidence="6">5.4.2.3</ecNumber>
    </recommendedName>
    <alternativeName>
        <fullName evidence="16">Acetylglucosamine phosphomutase</fullName>
    </alternativeName>
    <alternativeName>
        <fullName evidence="15">N-acetylglucosamine-phosphate mutase</fullName>
    </alternativeName>
</protein>
<evidence type="ECO:0000256" key="13">
    <source>
        <dbReference type="ARBA" id="ARBA00023277"/>
    </source>
</evidence>
<evidence type="ECO:0000313" key="20">
    <source>
        <dbReference type="EnsemblMetazoa" id="GMOY010190-PA"/>
    </source>
</evidence>
<comment type="subcellular location">
    <subcellularLocation>
        <location evidence="3">Secreted</location>
    </subcellularLocation>
</comment>
<dbReference type="UniPathway" id="UPA00113">
    <property type="reaction ID" value="UER00530"/>
</dbReference>
<dbReference type="PROSITE" id="PS00205">
    <property type="entry name" value="TRANSFERRIN_LIKE_1"/>
    <property type="match status" value="1"/>
</dbReference>
<dbReference type="PRINTS" id="PR00422">
    <property type="entry name" value="TRANSFERRIN"/>
</dbReference>
<dbReference type="VEuPathDB" id="VectorBase:GMOY010190"/>
<sequence length="1810" mass="203247">MGKKDKNKKKGKGAEKTAMKTDKKLAAKQKKMLKKLEEIDIAEVIGRLEEEEARIKTVSEEICASAPTPRSNFTLVAHPEKEELILFGGEFYNGQRVSVYNDLFFYNVNKNEWKQIRSPSGPTPRSGHQMVAVAANGGQLWLFGGEHASPSQLQFYHYKDLWMMSLKTRSWEKISTSNGPSARSGHRMVVSKKKLFIFGGFYDNNQSYNYFNDVHIFSLESYTWLQVYIEGAIIPPPRSGCCMASAPNGSILVWGGYSKEKIKKDIDRGITHTDMYFLKPNKSAQNSTKYKWITTKTNGYKPLPLSSVSCTSAPNAMVYSFGGVMDVDENEEDLHGQFGNDLLALDLNSLTCHLIDNFKKKKSQNKHPKMSADETLAEAVNTISTTSTDGIFTVKVAGTGGSASTLPEMPSFFSNYKPDSLPSPRMNAGLCVCRGILYVYGGLFEEDNKQYTFNDLYALNLHKPEEWKVIIPNNMNVHDWIDSESSDSDDGDDCEDSGEETKSQYDFSEQKVHHMVWCTKNHEELYKCQNLTVAIERDRALFDDALLNLTCLLAFSADECIHHIDREKADITTLDAGDVFTAGRYNSLIPIMEEKFEGGFTNYHAVAVIKSGTLPDVTSIKHLRQKKACFPWVGSLAGWIVPIYALQREGGMEVVDCNNQVKTAANYFSNSCAVYSLIDKYNPIGDNSDKLCTLCRGKIPGSRCSVTDSYFGYDGAFRCLLEAGDVAFLRHSTVFEMLATAEFNSMSPERFELLCRDGRRVPVSEYRQCSWALVPSDAVVTSSARNSLERKKYQKFLKKIIEMYSDSLREDALQVSFTSGQNKQDNNYYNRSHNDAYDRFGPLSGYRAERLDSSFTTEQSYMHIDRNDNQSLLYEKFHIFESKRYGKSNLLFQDAAKSLATIHEDDQSFSSYLQNSMEYIYGLRECPIPSMTLCVTSDAEFDKCVKMRIALKAQILKPELICKKMHSHINCMRWIQTGKADIAVFDAGDVYTAGLSYDLIPFMSEVYNLGEPEYYVVAVAKEEDPDTELTYLKGRYTCHTGINMAAGWTYPMALLISNGWIRPYGCDSVRAAAEYFTKSCVPGATSNEYNTGVPYDSMCDLCHGSSYRYCRRDASEDYFGYTGAFRCLVEGGGHVAFVKHTTVMENTSGKRKEWWARNTLNDDFELLCTDGTRAELYDYKRCNLGKVKANAIVTRGGRNYNETEINAYINLLTYAQQLYGRKDVDAFSFSMFSSPFGHYDLIFQDATRQLQIISPNKRRYDMSINLKTIYAFAREMYPKKSIERIQYGTAGFRGNADFLDSVMFRMGVLATLRSRVLGGSVVGVMITASHNPEPDNGVKLIDPKGEMLDTNWEVIATELANVSDQELEEQVAKIISENNIDVSAQSNVYVGMDNRYHSPRLLKAVSDGVIALKGNVKEYGIVTTPMMHYFVVATNSKGAYGQATEEGYYNKLITAFEKIRGNKLENGKYRNYLLFDGANGVGARKMLQFIKRMHKSLNVEVFNKGDGKINHECGADYVKVQQRCPVNIPVTDANVRCVSVDGDADRVVYFFTDNDGIFRLLDGDRIATLVANYLMDLVKSCELELSMGLIQTAYANGASTNYMVNKLKVPVSCVSTGVKHLHHKALEFDIGIYFEANGHGTIIFSNKAKQSITKAAGLGNESAKTFLLVIDIINETVGDAISDIFLVETILHSKGWDVNEWLACYDDLPNLQLKIKVRDRNVITTADAERVCLTPVGLQEQINNIVLNYNKGRSFVRPSGTEDVVRVYAEAATQGEAECLAHDIGILVQKMAGGIEPNLVHPNKSLQAHF</sequence>
<dbReference type="FunFam" id="3.40.120.10:FF:000013">
    <property type="entry name" value="Phosphoacetylglucosamine mutase"/>
    <property type="match status" value="1"/>
</dbReference>
<dbReference type="GO" id="GO:0071555">
    <property type="term" value="P:cell wall organization"/>
    <property type="evidence" value="ECO:0007669"/>
    <property type="project" value="UniProtKB-KW"/>
</dbReference>
<feature type="domain" description="Transferrin-like" evidence="19">
    <location>
        <begin position="931"/>
        <end position="1277"/>
    </location>
</feature>
<evidence type="ECO:0000256" key="15">
    <source>
        <dbReference type="ARBA" id="ARBA00031926"/>
    </source>
</evidence>
<dbReference type="InterPro" id="IPR005843">
    <property type="entry name" value="A-D-PHexomutase_C"/>
</dbReference>
<dbReference type="Pfam" id="PF21404">
    <property type="entry name" value="AMG1_III"/>
    <property type="match status" value="1"/>
</dbReference>
<keyword evidence="13" id="KW-0119">Carbohydrate metabolism</keyword>
<dbReference type="PANTHER" id="PTHR45955">
    <property type="entry name" value="PHOSPHOACETYLGLUCOSAMINE MUTASE"/>
    <property type="match status" value="1"/>
</dbReference>
<evidence type="ECO:0000256" key="7">
    <source>
        <dbReference type="ARBA" id="ARBA00022525"/>
    </source>
</evidence>
<feature type="compositionally biased region" description="Acidic residues" evidence="18">
    <location>
        <begin position="482"/>
        <end position="498"/>
    </location>
</feature>
<evidence type="ECO:0000256" key="1">
    <source>
        <dbReference type="ARBA" id="ARBA00000558"/>
    </source>
</evidence>
<keyword evidence="11" id="KW-0460">Magnesium</keyword>
<comment type="pathway">
    <text evidence="4">Nucleotide-sugar biosynthesis; UDP-N-acetyl-alpha-D-glucosamine biosynthesis; N-acetyl-alpha-D-glucosamine 1-phosphate from alpha-D-glucosamine 6-phosphate (route I): step 2/2.</text>
</comment>
<dbReference type="FunFam" id="3.40.120.10:FF:000023">
    <property type="entry name" value="Phosphoacetylglucosamine mutase"/>
    <property type="match status" value="1"/>
</dbReference>
<dbReference type="InterPro" id="IPR005844">
    <property type="entry name" value="A-D-PHexomutase_a/b/a-I"/>
</dbReference>
<dbReference type="Pfam" id="PF02878">
    <property type="entry name" value="PGM_PMM_I"/>
    <property type="match status" value="2"/>
</dbReference>
<evidence type="ECO:0000259" key="19">
    <source>
        <dbReference type="PROSITE" id="PS51408"/>
    </source>
</evidence>
<dbReference type="InterPro" id="IPR049022">
    <property type="entry name" value="AMG1_III"/>
</dbReference>
<keyword evidence="9" id="KW-0479">Metal-binding</keyword>
<evidence type="ECO:0000256" key="12">
    <source>
        <dbReference type="ARBA" id="ARBA00023235"/>
    </source>
</evidence>
<comment type="cofactor">
    <cofactor evidence="2">
        <name>Mg(2+)</name>
        <dbReference type="ChEBI" id="CHEBI:18420"/>
    </cofactor>
</comment>
<comment type="similarity">
    <text evidence="5">Belongs to the phosphohexose mutase family.</text>
</comment>
<dbReference type="InterPro" id="IPR001156">
    <property type="entry name" value="Transferrin-like_dom"/>
</dbReference>
<dbReference type="Gene3D" id="3.30.310.50">
    <property type="entry name" value="Alpha-D-phosphohexomutase, C-terminal domain"/>
    <property type="match status" value="1"/>
</dbReference>
<dbReference type="SUPFAM" id="SSF53850">
    <property type="entry name" value="Periplasmic binding protein-like II"/>
    <property type="match status" value="2"/>
</dbReference>
<feature type="region of interest" description="Disordered" evidence="18">
    <location>
        <begin position="481"/>
        <end position="506"/>
    </location>
</feature>
<dbReference type="InterPro" id="IPR049023">
    <property type="entry name" value="AMG1_II"/>
</dbReference>
<dbReference type="SUPFAM" id="SSF117281">
    <property type="entry name" value="Kelch motif"/>
    <property type="match status" value="1"/>
</dbReference>
<evidence type="ECO:0000256" key="2">
    <source>
        <dbReference type="ARBA" id="ARBA00001946"/>
    </source>
</evidence>
<evidence type="ECO:0000256" key="5">
    <source>
        <dbReference type="ARBA" id="ARBA00010231"/>
    </source>
</evidence>
<dbReference type="GO" id="GO:0005975">
    <property type="term" value="P:carbohydrate metabolic process"/>
    <property type="evidence" value="ECO:0007669"/>
    <property type="project" value="InterPro"/>
</dbReference>
<dbReference type="PROSITE" id="PS00206">
    <property type="entry name" value="TRANSFERRIN_LIKE_2"/>
    <property type="match status" value="1"/>
</dbReference>
<dbReference type="SUPFAM" id="SSF55957">
    <property type="entry name" value="Phosphoglucomutase, C-terminal domain"/>
    <property type="match status" value="1"/>
</dbReference>
<dbReference type="Pfam" id="PF21405">
    <property type="entry name" value="AMG1_II"/>
    <property type="match status" value="1"/>
</dbReference>
<dbReference type="FunFam" id="3.40.190.10:FF:000095">
    <property type="entry name" value="Lactotransferrin"/>
    <property type="match status" value="1"/>
</dbReference>
<keyword evidence="8" id="KW-0597">Phosphoprotein</keyword>
<evidence type="ECO:0000256" key="9">
    <source>
        <dbReference type="ARBA" id="ARBA00022723"/>
    </source>
</evidence>
<dbReference type="GO" id="GO:0005576">
    <property type="term" value="C:extracellular region"/>
    <property type="evidence" value="ECO:0007669"/>
    <property type="project" value="UniProtKB-SubCell"/>
</dbReference>
<feature type="compositionally biased region" description="Basic and acidic residues" evidence="18">
    <location>
        <begin position="12"/>
        <end position="23"/>
    </location>
</feature>
<dbReference type="CDD" id="cd13529">
    <property type="entry name" value="PBP2_transferrin"/>
    <property type="match status" value="2"/>
</dbReference>
<comment type="function">
    <text evidence="17">Catalyzes the conversion of GlcNAc-6-P into GlcNAc-1-P during the synthesis of uridine diphosphate/UDP-GlcNAc, which is a biosynthetic precursor of chitin and also supplies the amino sugars for N-linked oligosaccharides of glycoproteins.</text>
</comment>
<dbReference type="GO" id="GO:0006048">
    <property type="term" value="P:UDP-N-acetylglucosamine biosynthetic process"/>
    <property type="evidence" value="ECO:0007669"/>
    <property type="project" value="UniProtKB-UniPathway"/>
</dbReference>
<dbReference type="FunFam" id="3.30.310.50:FF:000003">
    <property type="entry name" value="Phosphoacetylglucosamine mutase"/>
    <property type="match status" value="1"/>
</dbReference>
<dbReference type="Pfam" id="PF00405">
    <property type="entry name" value="Transferrin"/>
    <property type="match status" value="2"/>
</dbReference>
<dbReference type="Gene3D" id="3.40.120.10">
    <property type="entry name" value="Alpha-D-Glucose-1,6-Bisphosphate, subunit A, domain 3"/>
    <property type="match status" value="2"/>
</dbReference>
<keyword evidence="14" id="KW-0961">Cell wall biogenesis/degradation</keyword>
<evidence type="ECO:0000256" key="10">
    <source>
        <dbReference type="ARBA" id="ARBA00022737"/>
    </source>
</evidence>
<dbReference type="InterPro" id="IPR016066">
    <property type="entry name" value="A-D-PHexomutase_CS"/>
</dbReference>
<dbReference type="InterPro" id="IPR016055">
    <property type="entry name" value="A-D-PHexomutase_a/b/a-I/II/III"/>
</dbReference>
<dbReference type="InterPro" id="IPR036900">
    <property type="entry name" value="A-D-PHexomutase_C_sf"/>
</dbReference>
<keyword evidence="21" id="KW-1185">Reference proteome</keyword>
<keyword evidence="10" id="KW-0677">Repeat</keyword>
<reference evidence="20" key="1">
    <citation type="submission" date="2020-05" db="UniProtKB">
        <authorList>
            <consortium name="EnsemblMetazoa"/>
        </authorList>
    </citation>
    <scope>IDENTIFICATION</scope>
    <source>
        <strain evidence="20">Yale</strain>
    </source>
</reference>
<dbReference type="Gene3D" id="2.120.10.80">
    <property type="entry name" value="Kelch-type beta propeller"/>
    <property type="match status" value="2"/>
</dbReference>
<evidence type="ECO:0000256" key="8">
    <source>
        <dbReference type="ARBA" id="ARBA00022553"/>
    </source>
</evidence>
<dbReference type="Proteomes" id="UP000092444">
    <property type="component" value="Unassembled WGS sequence"/>
</dbReference>
<dbReference type="PROSITE" id="PS51408">
    <property type="entry name" value="TRANSFERRIN_LIKE_4"/>
    <property type="match status" value="2"/>
</dbReference>
<dbReference type="GO" id="GO:0000287">
    <property type="term" value="F:magnesium ion binding"/>
    <property type="evidence" value="ECO:0007669"/>
    <property type="project" value="InterPro"/>
</dbReference>
<evidence type="ECO:0000256" key="6">
    <source>
        <dbReference type="ARBA" id="ARBA00012731"/>
    </source>
</evidence>
<dbReference type="EnsemblMetazoa" id="GMOY010190-RA">
    <property type="protein sequence ID" value="GMOY010190-PA"/>
    <property type="gene ID" value="GMOY010190"/>
</dbReference>
<evidence type="ECO:0000256" key="17">
    <source>
        <dbReference type="ARBA" id="ARBA00059527"/>
    </source>
</evidence>
<dbReference type="CDD" id="cd03086">
    <property type="entry name" value="PGM3"/>
    <property type="match status" value="1"/>
</dbReference>
<dbReference type="EC" id="5.4.2.3" evidence="6"/>
<evidence type="ECO:0000313" key="21">
    <source>
        <dbReference type="Proteomes" id="UP000092444"/>
    </source>
</evidence>
<evidence type="ECO:0000256" key="14">
    <source>
        <dbReference type="ARBA" id="ARBA00023316"/>
    </source>
</evidence>
<evidence type="ECO:0000256" key="11">
    <source>
        <dbReference type="ARBA" id="ARBA00022842"/>
    </source>
</evidence>
<dbReference type="Pfam" id="PF13415">
    <property type="entry name" value="Beta-prop_FBX42"/>
    <property type="match status" value="1"/>
</dbReference>
<evidence type="ECO:0000256" key="4">
    <source>
        <dbReference type="ARBA" id="ARBA00004865"/>
    </source>
</evidence>
<dbReference type="SUPFAM" id="SSF53738">
    <property type="entry name" value="Phosphoglucomutase, first 3 domains"/>
    <property type="match status" value="3"/>
</dbReference>
<evidence type="ECO:0000256" key="3">
    <source>
        <dbReference type="ARBA" id="ARBA00004613"/>
    </source>
</evidence>
<dbReference type="InterPro" id="IPR015915">
    <property type="entry name" value="Kelch-typ_b-propeller"/>
</dbReference>
<name>A0A1B0GA53_GLOMM</name>
<feature type="compositionally biased region" description="Basic residues" evidence="18">
    <location>
        <begin position="1"/>
        <end position="11"/>
    </location>
</feature>
<dbReference type="PROSITE" id="PS00710">
    <property type="entry name" value="PGM_PMM"/>
    <property type="match status" value="1"/>
</dbReference>
<keyword evidence="7" id="KW-0964">Secreted</keyword>
<dbReference type="InterPro" id="IPR018195">
    <property type="entry name" value="Transferrin_Fe_BS"/>
</dbReference>
<proteinExistence type="inferred from homology"/>
<dbReference type="EMBL" id="CCAG010015850">
    <property type="status" value="NOT_ANNOTATED_CDS"/>
    <property type="molecule type" value="Genomic_DNA"/>
</dbReference>
<organism evidence="20 21">
    <name type="scientific">Glossina morsitans morsitans</name>
    <name type="common">Savannah tsetse fly</name>
    <dbReference type="NCBI Taxonomy" id="37546"/>
    <lineage>
        <taxon>Eukaryota</taxon>
        <taxon>Metazoa</taxon>
        <taxon>Ecdysozoa</taxon>
        <taxon>Arthropoda</taxon>
        <taxon>Hexapoda</taxon>
        <taxon>Insecta</taxon>
        <taxon>Pterygota</taxon>
        <taxon>Neoptera</taxon>
        <taxon>Endopterygota</taxon>
        <taxon>Diptera</taxon>
        <taxon>Brachycera</taxon>
        <taxon>Muscomorpha</taxon>
        <taxon>Hippoboscoidea</taxon>
        <taxon>Glossinidae</taxon>
        <taxon>Glossina</taxon>
    </lineage>
</organism>
<dbReference type="GO" id="GO:0004610">
    <property type="term" value="F:phosphoacetylglucosamine mutase activity"/>
    <property type="evidence" value="ECO:0007669"/>
    <property type="project" value="UniProtKB-EC"/>
</dbReference>
<comment type="catalytic activity">
    <reaction evidence="1">
        <text>N-acetyl-alpha-D-glucosamine 1-phosphate = N-acetyl-D-glucosamine 6-phosphate</text>
        <dbReference type="Rhea" id="RHEA:23804"/>
        <dbReference type="ChEBI" id="CHEBI:57513"/>
        <dbReference type="ChEBI" id="CHEBI:57776"/>
        <dbReference type="EC" id="5.4.2.3"/>
    </reaction>
</comment>
<dbReference type="Pfam" id="PF00408">
    <property type="entry name" value="PGM_PMM_IV"/>
    <property type="match status" value="1"/>
</dbReference>